<dbReference type="PANTHER" id="PTHR32332">
    <property type="entry name" value="2-NITROPROPANE DIOXYGENASE"/>
    <property type="match status" value="1"/>
</dbReference>
<keyword evidence="2" id="KW-0288">FMN</keyword>
<proteinExistence type="predicted"/>
<dbReference type="OrthoDB" id="10265891at2759"/>
<dbReference type="GeneID" id="39589107"/>
<dbReference type="InterPro" id="IPR013785">
    <property type="entry name" value="Aldolase_TIM"/>
</dbReference>
<dbReference type="PANTHER" id="PTHR32332:SF31">
    <property type="entry name" value="2-NITROPROPANE DIOXYGENASE FAMILY, PUTATIVE (AFU_ORTHOLOGUE AFUA_2G09850)-RELATED"/>
    <property type="match status" value="1"/>
</dbReference>
<dbReference type="GO" id="GO:0018580">
    <property type="term" value="F:nitronate monooxygenase activity"/>
    <property type="evidence" value="ECO:0007669"/>
    <property type="project" value="InterPro"/>
</dbReference>
<keyword evidence="3" id="KW-0560">Oxidoreductase</keyword>
<evidence type="ECO:0000256" key="3">
    <source>
        <dbReference type="ARBA" id="ARBA00023002"/>
    </source>
</evidence>
<dbReference type="SUPFAM" id="SSF51412">
    <property type="entry name" value="Inosine monophosphate dehydrogenase (IMPDH)"/>
    <property type="match status" value="1"/>
</dbReference>
<name>A0A427Y5G8_9TREE</name>
<dbReference type="EMBL" id="RSCE01000002">
    <property type="protein sequence ID" value="RSH86320.1"/>
    <property type="molecule type" value="Genomic_DNA"/>
</dbReference>
<dbReference type="Pfam" id="PF03060">
    <property type="entry name" value="NMO"/>
    <property type="match status" value="1"/>
</dbReference>
<organism evidence="4 5">
    <name type="scientific">Apiotrichum porosum</name>
    <dbReference type="NCBI Taxonomy" id="105984"/>
    <lineage>
        <taxon>Eukaryota</taxon>
        <taxon>Fungi</taxon>
        <taxon>Dikarya</taxon>
        <taxon>Basidiomycota</taxon>
        <taxon>Agaricomycotina</taxon>
        <taxon>Tremellomycetes</taxon>
        <taxon>Trichosporonales</taxon>
        <taxon>Trichosporonaceae</taxon>
        <taxon>Apiotrichum</taxon>
    </lineage>
</organism>
<gene>
    <name evidence="4" type="ORF">EHS24_004564</name>
</gene>
<sequence>MSLSTPITELFGIQHPVVLAGMFVASGPRLAAAVSNAGGLGVIGGLTLTPKQLRTQIADLKSQLVDKSSPFGVDLAIPKIGDGARKTNYDYTHGHLSELIDIIIAEKAKVFVCAIGVCPPEIVKRLHNGGVYVANMIGSPAHIPKVLAAGVDVVCAQGGEGGGHTGSTPFSVLIPAIADACKGKLTPSGRPVCILAAGGVFDGRGLAAALVYGAHGVWVGTRFVASVEAAAPEAHKKQIVSAGFGDTTTTLIYSGRPLRVRKTPYVAEWNDTRADEIKALTDKGIIPHAAELEKNPKRSMEGHPFLMGDDASMIKEVLPAKVIVESMVTDAVRALKTGSYEIRARI</sequence>
<evidence type="ECO:0000313" key="5">
    <source>
        <dbReference type="Proteomes" id="UP000279236"/>
    </source>
</evidence>
<dbReference type="AlphaFoldDB" id="A0A427Y5G8"/>
<evidence type="ECO:0000313" key="4">
    <source>
        <dbReference type="EMBL" id="RSH86320.1"/>
    </source>
</evidence>
<keyword evidence="1" id="KW-0285">Flavoprotein</keyword>
<dbReference type="RefSeq" id="XP_028479105.1">
    <property type="nucleotide sequence ID" value="XM_028620133.1"/>
</dbReference>
<dbReference type="CDD" id="cd04730">
    <property type="entry name" value="NPD_like"/>
    <property type="match status" value="1"/>
</dbReference>
<protein>
    <submittedName>
        <fullName evidence="4">Uncharacterized protein</fullName>
    </submittedName>
</protein>
<keyword evidence="5" id="KW-1185">Reference proteome</keyword>
<dbReference type="Proteomes" id="UP000279236">
    <property type="component" value="Unassembled WGS sequence"/>
</dbReference>
<evidence type="ECO:0000256" key="1">
    <source>
        <dbReference type="ARBA" id="ARBA00022630"/>
    </source>
</evidence>
<reference evidence="4 5" key="1">
    <citation type="submission" date="2018-11" db="EMBL/GenBank/DDBJ databases">
        <title>Genome sequence of Apiotrichum porosum DSM 27194.</title>
        <authorList>
            <person name="Aliyu H."/>
            <person name="Gorte O."/>
            <person name="Ochsenreither K."/>
        </authorList>
    </citation>
    <scope>NUCLEOTIDE SEQUENCE [LARGE SCALE GENOMIC DNA]</scope>
    <source>
        <strain evidence="4 5">DSM 27194</strain>
    </source>
</reference>
<dbReference type="STRING" id="105984.A0A427Y5G8"/>
<dbReference type="Gene3D" id="3.20.20.70">
    <property type="entry name" value="Aldolase class I"/>
    <property type="match status" value="1"/>
</dbReference>
<comment type="caution">
    <text evidence="4">The sequence shown here is derived from an EMBL/GenBank/DDBJ whole genome shotgun (WGS) entry which is preliminary data.</text>
</comment>
<evidence type="ECO:0000256" key="2">
    <source>
        <dbReference type="ARBA" id="ARBA00022643"/>
    </source>
</evidence>
<dbReference type="InterPro" id="IPR004136">
    <property type="entry name" value="NMO"/>
</dbReference>
<accession>A0A427Y5G8</accession>